<proteinExistence type="predicted"/>
<protein>
    <submittedName>
        <fullName evidence="1">Uncharacterized protein</fullName>
    </submittedName>
</protein>
<name>A0A5C6T9U0_FUSOC</name>
<dbReference type="EMBL" id="VMNF01000006">
    <property type="protein sequence ID" value="TXC06551.1"/>
    <property type="molecule type" value="Genomic_DNA"/>
</dbReference>
<reference evidence="1 2" key="1">
    <citation type="submission" date="2019-07" db="EMBL/GenBank/DDBJ databases">
        <title>The First High-Quality Draft Genome Sequence of the Causal Agent of the Current Panama Disease Epidemic.</title>
        <authorList>
            <person name="Warmington R.J."/>
            <person name="Kay W."/>
            <person name="Jeffries A."/>
            <person name="Bebber D."/>
            <person name="Moore K."/>
            <person name="Studholme D.J."/>
        </authorList>
    </citation>
    <scope>NUCLEOTIDE SEQUENCE [LARGE SCALE GENOMIC DNA]</scope>
    <source>
        <strain evidence="1 2">TR4</strain>
    </source>
</reference>
<dbReference type="InterPro" id="IPR036691">
    <property type="entry name" value="Endo/exonu/phosph_ase_sf"/>
</dbReference>
<evidence type="ECO:0000313" key="1">
    <source>
        <dbReference type="EMBL" id="TXC06551.1"/>
    </source>
</evidence>
<evidence type="ECO:0000313" key="2">
    <source>
        <dbReference type="Proteomes" id="UP000321331"/>
    </source>
</evidence>
<organism evidence="1 2">
    <name type="scientific">Fusarium oxysporum f. sp. cubense</name>
    <dbReference type="NCBI Taxonomy" id="61366"/>
    <lineage>
        <taxon>Eukaryota</taxon>
        <taxon>Fungi</taxon>
        <taxon>Dikarya</taxon>
        <taxon>Ascomycota</taxon>
        <taxon>Pezizomycotina</taxon>
        <taxon>Sordariomycetes</taxon>
        <taxon>Hypocreomycetidae</taxon>
        <taxon>Hypocreales</taxon>
        <taxon>Nectriaceae</taxon>
        <taxon>Fusarium</taxon>
        <taxon>Fusarium oxysporum species complex</taxon>
    </lineage>
</organism>
<comment type="caution">
    <text evidence="1">The sequence shown here is derived from an EMBL/GenBank/DDBJ whole genome shotgun (WGS) entry which is preliminary data.</text>
</comment>
<dbReference type="Gene3D" id="3.60.10.10">
    <property type="entry name" value="Endonuclease/exonuclease/phosphatase"/>
    <property type="match status" value="1"/>
</dbReference>
<accession>A0A5C6T9U0</accession>
<sequence>MSLLHLLEHLGSANHGFKVGPVWRVKYPSRFGRDALCCDVSVRSSPINETCQLRLINVHLDSLPVQPLKRPEQLRSFLDFCKKLDVARMGELCLGTPSVLPR</sequence>
<dbReference type="AlphaFoldDB" id="A0A5C6T9U0"/>
<gene>
    <name evidence="1" type="ORF">FocTR4_00010535</name>
</gene>
<dbReference type="Proteomes" id="UP000321331">
    <property type="component" value="Unassembled WGS sequence"/>
</dbReference>